<evidence type="ECO:0000313" key="13">
    <source>
        <dbReference type="EMBL" id="MBB6391557.1"/>
    </source>
</evidence>
<feature type="transmembrane region" description="Helical" evidence="11">
    <location>
        <begin position="65"/>
        <end position="83"/>
    </location>
</feature>
<dbReference type="SFLD" id="SFLDF00027">
    <property type="entry name" value="p-type_atpase"/>
    <property type="match status" value="1"/>
</dbReference>
<dbReference type="InterPro" id="IPR001757">
    <property type="entry name" value="P_typ_ATPase"/>
</dbReference>
<dbReference type="InterPro" id="IPR018303">
    <property type="entry name" value="ATPase_P-typ_P_site"/>
</dbReference>
<sequence length="882" mass="92789">MVPERAAAPASGWCARDVPTVCAELGASVGGLSPEDAADRLARWGPNALPAPPPTPWWVVLARQFISPLIAILIVAGIVTSIQRHWVDAGAIFLVLALNAALGFWQERKAARDVRALQELATTSARVRRGGVVEVIPAEDVVPGDLVLVESGDRVPADARLVEVNALLADESLLTGESLAVLKGTAPVAADTAVADQTDMLFTGTLVSSGRGAGIVVATGARTQLGEISALVRRKPPRTPLQKLTHSLERRIGVVVLISVVFVFAAGLVSGYSVSDMFRVAVALAVAAIPESLPIIFTVAMSVGVSRMARRGAIVRTLPAVETLGSTTVIASDKTGTLTENRLTVERLWTMDGDIVPGEATDQLTMRLLRAGALTNEAGESARGDLAGDAVDVAMASVALTAGAVSAVERARPPEHHVPYEPARRYSLTVVREPDGARMQYVKGAPEVVGALCESLAVPGGTVPYDVELVMIENARLSRDGLRVIAVAERVLPPDAAVDAPPSGMTLLGLEGMDDPPRAGVADAVAECRSAGIAVKMITGDHPETAQAIARRLGIATDRPPVTGAEMAELDDRVLTARLEEAGVAARVAPGDKLRIVEVLQRGGETVAATGDGVNDAPALRAASVGVAMGRGGTDVARDAADLVLTDDDFTTIVEAVEQGRVTFGAIRKATFFLLSTALAAVFALSANVLIDQPLLFLPVQMIWINLVTTGIQDIALALEPGEGDELARPPRGRREGVLSRVLWARTAVTGVWMGLVVLAVFAWSLNTGADVDHARTLAMATFVLLNFYQVGNARAERTSLVRLSPLRNKALVVTAALAVGVMWAVTVWEPAAALLEVTPLSLLEWAGCAAVAASVLVLVEAEKFARWLLLRRRRLVDEMQD</sequence>
<keyword evidence="8 11" id="KW-1133">Transmembrane helix</keyword>
<evidence type="ECO:0000256" key="4">
    <source>
        <dbReference type="ARBA" id="ARBA00022741"/>
    </source>
</evidence>
<feature type="transmembrane region" description="Helical" evidence="11">
    <location>
        <begin position="280"/>
        <end position="301"/>
    </location>
</feature>
<dbReference type="InterPro" id="IPR004014">
    <property type="entry name" value="ATPase_P-typ_cation-transptr_N"/>
</dbReference>
<dbReference type="SUPFAM" id="SSF81660">
    <property type="entry name" value="Metal cation-transporting ATPase, ATP-binding domain N"/>
    <property type="match status" value="1"/>
</dbReference>
<dbReference type="SFLD" id="SFLDS00003">
    <property type="entry name" value="Haloacid_Dehalogenase"/>
    <property type="match status" value="1"/>
</dbReference>
<dbReference type="InterPro" id="IPR044492">
    <property type="entry name" value="P_typ_ATPase_HD_dom"/>
</dbReference>
<dbReference type="InterPro" id="IPR023299">
    <property type="entry name" value="ATPase_P-typ_cyto_dom_N"/>
</dbReference>
<feature type="domain" description="Cation-transporting P-type ATPase N-terminal" evidence="12">
    <location>
        <begin position="12"/>
        <end position="85"/>
    </location>
</feature>
<dbReference type="InterPro" id="IPR059000">
    <property type="entry name" value="ATPase_P-type_domA"/>
</dbReference>
<dbReference type="Gene3D" id="1.20.1110.10">
    <property type="entry name" value="Calcium-transporting ATPase, transmembrane domain"/>
    <property type="match status" value="1"/>
</dbReference>
<protein>
    <submittedName>
        <fullName evidence="13">Ca2+-transporting ATPase</fullName>
    </submittedName>
</protein>
<dbReference type="GO" id="GO:0005886">
    <property type="term" value="C:plasma membrane"/>
    <property type="evidence" value="ECO:0007669"/>
    <property type="project" value="UniProtKB-SubCell"/>
</dbReference>
<dbReference type="FunFam" id="2.70.150.10:FF:000160">
    <property type="entry name" value="Sarcoplasmic/endoplasmic reticulum calcium ATPase 1"/>
    <property type="match status" value="1"/>
</dbReference>
<dbReference type="PANTHER" id="PTHR42861">
    <property type="entry name" value="CALCIUM-TRANSPORTING ATPASE"/>
    <property type="match status" value="1"/>
</dbReference>
<dbReference type="Gene3D" id="3.40.1110.10">
    <property type="entry name" value="Calcium-transporting ATPase, cytoplasmic domain N"/>
    <property type="match status" value="1"/>
</dbReference>
<keyword evidence="9 11" id="KW-0472">Membrane</keyword>
<evidence type="ECO:0000259" key="12">
    <source>
        <dbReference type="SMART" id="SM00831"/>
    </source>
</evidence>
<dbReference type="InterPro" id="IPR023298">
    <property type="entry name" value="ATPase_P-typ_TM_dom_sf"/>
</dbReference>
<keyword evidence="3 11" id="KW-0812">Transmembrane</keyword>
<evidence type="ECO:0000256" key="8">
    <source>
        <dbReference type="ARBA" id="ARBA00022989"/>
    </source>
</evidence>
<keyword evidence="7" id="KW-1278">Translocase</keyword>
<evidence type="ECO:0000256" key="9">
    <source>
        <dbReference type="ARBA" id="ARBA00023136"/>
    </source>
</evidence>
<dbReference type="InterPro" id="IPR006068">
    <property type="entry name" value="ATPase_P-typ_cation-transptr_C"/>
</dbReference>
<evidence type="ECO:0000313" key="14">
    <source>
        <dbReference type="Proteomes" id="UP000537775"/>
    </source>
</evidence>
<dbReference type="Pfam" id="PF00122">
    <property type="entry name" value="E1-E2_ATPase"/>
    <property type="match status" value="1"/>
</dbReference>
<accession>A0A7X0FPY9</accession>
<evidence type="ECO:0000256" key="11">
    <source>
        <dbReference type="SAM" id="Phobius"/>
    </source>
</evidence>
<feature type="transmembrane region" description="Helical" evidence="11">
    <location>
        <begin position="89"/>
        <end position="105"/>
    </location>
</feature>
<dbReference type="InterPro" id="IPR023214">
    <property type="entry name" value="HAD_sf"/>
</dbReference>
<dbReference type="PRINTS" id="PR00119">
    <property type="entry name" value="CATATPASE"/>
</dbReference>
<name>A0A7X0FPY9_9MICO</name>
<keyword evidence="4" id="KW-0547">Nucleotide-binding</keyword>
<comment type="subcellular location">
    <subcellularLocation>
        <location evidence="1">Cell membrane</location>
        <topology evidence="1">Multi-pass membrane protein</topology>
    </subcellularLocation>
</comment>
<dbReference type="Pfam" id="PF00690">
    <property type="entry name" value="Cation_ATPase_N"/>
    <property type="match status" value="1"/>
</dbReference>
<keyword evidence="6" id="KW-0460">Magnesium</keyword>
<dbReference type="PRINTS" id="PR00120">
    <property type="entry name" value="HATPASE"/>
</dbReference>
<dbReference type="GO" id="GO:0016887">
    <property type="term" value="F:ATP hydrolysis activity"/>
    <property type="evidence" value="ECO:0007669"/>
    <property type="project" value="InterPro"/>
</dbReference>
<dbReference type="InterPro" id="IPR036412">
    <property type="entry name" value="HAD-like_sf"/>
</dbReference>
<dbReference type="SFLD" id="SFLDG00002">
    <property type="entry name" value="C1.7:_P-type_atpase_like"/>
    <property type="match status" value="1"/>
</dbReference>
<dbReference type="Proteomes" id="UP000537775">
    <property type="component" value="Unassembled WGS sequence"/>
</dbReference>
<feature type="transmembrane region" description="Helical" evidence="11">
    <location>
        <begin position="775"/>
        <end position="791"/>
    </location>
</feature>
<evidence type="ECO:0000256" key="10">
    <source>
        <dbReference type="ARBA" id="ARBA00049360"/>
    </source>
</evidence>
<dbReference type="PROSITE" id="PS00154">
    <property type="entry name" value="ATPASE_E1_E2"/>
    <property type="match status" value="1"/>
</dbReference>
<dbReference type="Pfam" id="PF00689">
    <property type="entry name" value="Cation_ATPase_C"/>
    <property type="match status" value="1"/>
</dbReference>
<feature type="transmembrane region" description="Helical" evidence="11">
    <location>
        <begin position="252"/>
        <end position="274"/>
    </location>
</feature>
<dbReference type="AlphaFoldDB" id="A0A7X0FPY9"/>
<dbReference type="SUPFAM" id="SSF56784">
    <property type="entry name" value="HAD-like"/>
    <property type="match status" value="1"/>
</dbReference>
<dbReference type="SMART" id="SM00831">
    <property type="entry name" value="Cation_ATPase_N"/>
    <property type="match status" value="1"/>
</dbReference>
<feature type="transmembrane region" description="Helical" evidence="11">
    <location>
        <begin position="811"/>
        <end position="829"/>
    </location>
</feature>
<dbReference type="NCBIfam" id="TIGR01494">
    <property type="entry name" value="ATPase_P-type"/>
    <property type="match status" value="3"/>
</dbReference>
<reference evidence="13 14" key="1">
    <citation type="submission" date="2020-08" db="EMBL/GenBank/DDBJ databases">
        <title>Sequencing the genomes of 1000 actinobacteria strains.</title>
        <authorList>
            <person name="Klenk H.-P."/>
        </authorList>
    </citation>
    <scope>NUCLEOTIDE SEQUENCE [LARGE SCALE GENOMIC DNA]</scope>
    <source>
        <strain evidence="13 14">DSM 12511</strain>
    </source>
</reference>
<evidence type="ECO:0000256" key="1">
    <source>
        <dbReference type="ARBA" id="ARBA00004651"/>
    </source>
</evidence>
<dbReference type="Gene3D" id="3.40.50.1000">
    <property type="entry name" value="HAD superfamily/HAD-like"/>
    <property type="match status" value="1"/>
</dbReference>
<keyword evidence="2" id="KW-0597">Phosphoprotein</keyword>
<dbReference type="InterPro" id="IPR008250">
    <property type="entry name" value="ATPase_P-typ_transduc_dom_A_sf"/>
</dbReference>
<feature type="transmembrane region" description="Helical" evidence="11">
    <location>
        <begin position="670"/>
        <end position="691"/>
    </location>
</feature>
<dbReference type="Pfam" id="PF08282">
    <property type="entry name" value="Hydrolase_3"/>
    <property type="match status" value="1"/>
</dbReference>
<dbReference type="SUPFAM" id="SSF81665">
    <property type="entry name" value="Calcium ATPase, transmembrane domain M"/>
    <property type="match status" value="1"/>
</dbReference>
<keyword evidence="14" id="KW-1185">Reference proteome</keyword>
<dbReference type="RefSeq" id="WP_184750715.1">
    <property type="nucleotide sequence ID" value="NZ_BAAAJR010000007.1"/>
</dbReference>
<evidence type="ECO:0000256" key="6">
    <source>
        <dbReference type="ARBA" id="ARBA00022842"/>
    </source>
</evidence>
<dbReference type="Gene3D" id="2.70.150.10">
    <property type="entry name" value="Calcium-transporting ATPase, cytoplasmic transduction domain A"/>
    <property type="match status" value="1"/>
</dbReference>
<feature type="transmembrane region" description="Helical" evidence="11">
    <location>
        <begin position="743"/>
        <end position="763"/>
    </location>
</feature>
<evidence type="ECO:0000256" key="2">
    <source>
        <dbReference type="ARBA" id="ARBA00022553"/>
    </source>
</evidence>
<evidence type="ECO:0000256" key="3">
    <source>
        <dbReference type="ARBA" id="ARBA00022692"/>
    </source>
</evidence>
<dbReference type="SUPFAM" id="SSF81653">
    <property type="entry name" value="Calcium ATPase, transduction domain A"/>
    <property type="match status" value="1"/>
</dbReference>
<dbReference type="EMBL" id="JACHML010000001">
    <property type="protein sequence ID" value="MBB6391557.1"/>
    <property type="molecule type" value="Genomic_DNA"/>
</dbReference>
<proteinExistence type="predicted"/>
<feature type="transmembrane region" description="Helical" evidence="11">
    <location>
        <begin position="703"/>
        <end position="722"/>
    </location>
</feature>
<evidence type="ECO:0000256" key="5">
    <source>
        <dbReference type="ARBA" id="ARBA00022840"/>
    </source>
</evidence>
<dbReference type="GO" id="GO:0005524">
    <property type="term" value="F:ATP binding"/>
    <property type="evidence" value="ECO:0007669"/>
    <property type="project" value="UniProtKB-KW"/>
</dbReference>
<keyword evidence="5" id="KW-0067">ATP-binding</keyword>
<gene>
    <name evidence="13" type="ORF">HD594_001870</name>
</gene>
<comment type="caution">
    <text evidence="13">The sequence shown here is derived from an EMBL/GenBank/DDBJ whole genome shotgun (WGS) entry which is preliminary data.</text>
</comment>
<feature type="transmembrane region" description="Helical" evidence="11">
    <location>
        <begin position="841"/>
        <end position="860"/>
    </location>
</feature>
<comment type="catalytic activity">
    <reaction evidence="10">
        <text>ATP + H2O = ADP + phosphate + H(+)</text>
        <dbReference type="Rhea" id="RHEA:13065"/>
        <dbReference type="ChEBI" id="CHEBI:15377"/>
        <dbReference type="ChEBI" id="CHEBI:15378"/>
        <dbReference type="ChEBI" id="CHEBI:30616"/>
        <dbReference type="ChEBI" id="CHEBI:43474"/>
        <dbReference type="ChEBI" id="CHEBI:456216"/>
    </reaction>
</comment>
<dbReference type="Pfam" id="PF13246">
    <property type="entry name" value="Cation_ATPase"/>
    <property type="match status" value="1"/>
</dbReference>
<evidence type="ECO:0000256" key="7">
    <source>
        <dbReference type="ARBA" id="ARBA00022967"/>
    </source>
</evidence>
<organism evidence="13 14">
    <name type="scientific">Microbacterium thalassium</name>
    <dbReference type="NCBI Taxonomy" id="362649"/>
    <lineage>
        <taxon>Bacteria</taxon>
        <taxon>Bacillati</taxon>
        <taxon>Actinomycetota</taxon>
        <taxon>Actinomycetes</taxon>
        <taxon>Micrococcales</taxon>
        <taxon>Microbacteriaceae</taxon>
        <taxon>Microbacterium</taxon>
    </lineage>
</organism>